<evidence type="ECO:0000313" key="1">
    <source>
        <dbReference type="EMBL" id="CAK6962316.1"/>
    </source>
</evidence>
<keyword evidence="2" id="KW-1185">Reference proteome</keyword>
<comment type="caution">
    <text evidence="1">The sequence shown here is derived from an EMBL/GenBank/DDBJ whole genome shotgun (WGS) entry which is preliminary data.</text>
</comment>
<gene>
    <name evidence="1" type="ORF">FSCOSCO3_A031665</name>
</gene>
<dbReference type="Proteomes" id="UP001314229">
    <property type="component" value="Unassembled WGS sequence"/>
</dbReference>
<proteinExistence type="predicted"/>
<feature type="non-terminal residue" evidence="1">
    <location>
        <position position="1"/>
    </location>
</feature>
<evidence type="ECO:0000313" key="2">
    <source>
        <dbReference type="Proteomes" id="UP001314229"/>
    </source>
</evidence>
<organism evidence="1 2">
    <name type="scientific">Scomber scombrus</name>
    <name type="common">Atlantic mackerel</name>
    <name type="synonym">Scomber vernalis</name>
    <dbReference type="NCBI Taxonomy" id="13677"/>
    <lineage>
        <taxon>Eukaryota</taxon>
        <taxon>Metazoa</taxon>
        <taxon>Chordata</taxon>
        <taxon>Craniata</taxon>
        <taxon>Vertebrata</taxon>
        <taxon>Euteleostomi</taxon>
        <taxon>Actinopterygii</taxon>
        <taxon>Neopterygii</taxon>
        <taxon>Teleostei</taxon>
        <taxon>Neoteleostei</taxon>
        <taxon>Acanthomorphata</taxon>
        <taxon>Pelagiaria</taxon>
        <taxon>Scombriformes</taxon>
        <taxon>Scombridae</taxon>
        <taxon>Scomber</taxon>
    </lineage>
</organism>
<sequence length="120" mass="13401">QAVRDPARLLAHMARLGLRVNLKKSHLEPAQWVTYLGVDLDSATMKAHLSSSRVGDILDSLVPFRGGMVVSYMQVLHLVGRLTADVHMLTHTTHTLICLLQCYFSCFVSFLFTKGTVIVY</sequence>
<dbReference type="EMBL" id="CAWUFR010000057">
    <property type="protein sequence ID" value="CAK6962316.1"/>
    <property type="molecule type" value="Genomic_DNA"/>
</dbReference>
<accession>A0AAV1NS77</accession>
<reference evidence="1 2" key="1">
    <citation type="submission" date="2024-01" db="EMBL/GenBank/DDBJ databases">
        <authorList>
            <person name="Alioto T."/>
            <person name="Alioto T."/>
            <person name="Gomez Garrido J."/>
        </authorList>
    </citation>
    <scope>NUCLEOTIDE SEQUENCE [LARGE SCALE GENOMIC DNA]</scope>
</reference>
<dbReference type="AlphaFoldDB" id="A0AAV1NS77"/>
<protein>
    <submittedName>
        <fullName evidence="1">Uncharacterized protein LOC121624267</fullName>
    </submittedName>
</protein>
<name>A0AAV1NS77_SCOSC</name>